<keyword evidence="4" id="KW-1185">Reference proteome</keyword>
<dbReference type="InterPro" id="IPR051588">
    <property type="entry name" value="Cobalamin_Transport"/>
</dbReference>
<evidence type="ECO:0000256" key="1">
    <source>
        <dbReference type="SAM" id="Phobius"/>
    </source>
</evidence>
<keyword evidence="2" id="KW-0732">Signal</keyword>
<dbReference type="EMBL" id="PPCV01000006">
    <property type="protein sequence ID" value="RXW31888.1"/>
    <property type="molecule type" value="Genomic_DNA"/>
</dbReference>
<dbReference type="SUPFAM" id="SSF48239">
    <property type="entry name" value="Terpenoid cyclases/Protein prenyltransferases"/>
    <property type="match status" value="1"/>
</dbReference>
<dbReference type="OrthoDB" id="3730654at2"/>
<evidence type="ECO:0000313" key="3">
    <source>
        <dbReference type="EMBL" id="RXW31888.1"/>
    </source>
</evidence>
<evidence type="ECO:0008006" key="5">
    <source>
        <dbReference type="Google" id="ProtNLM"/>
    </source>
</evidence>
<gene>
    <name evidence="3" type="ORF">C1706_10125</name>
</gene>
<organism evidence="3 4">
    <name type="scientific">Propioniciclava flava</name>
    <dbReference type="NCBI Taxonomy" id="2072026"/>
    <lineage>
        <taxon>Bacteria</taxon>
        <taxon>Bacillati</taxon>
        <taxon>Actinomycetota</taxon>
        <taxon>Actinomycetes</taxon>
        <taxon>Propionibacteriales</taxon>
        <taxon>Propionibacteriaceae</taxon>
        <taxon>Propioniciclava</taxon>
    </lineage>
</organism>
<keyword evidence="1" id="KW-0472">Membrane</keyword>
<dbReference type="PANTHER" id="PTHR10559">
    <property type="entry name" value="TRANSCOBALAMIN-1/GASTRIC INTRINSIC FACTOR"/>
    <property type="match status" value="1"/>
</dbReference>
<evidence type="ECO:0000313" key="4">
    <source>
        <dbReference type="Proteomes" id="UP000290624"/>
    </source>
</evidence>
<protein>
    <recommendedName>
        <fullName evidence="5">Squalene cyclase C-terminal domain-containing protein</fullName>
    </recommendedName>
</protein>
<dbReference type="Proteomes" id="UP000290624">
    <property type="component" value="Unassembled WGS sequence"/>
</dbReference>
<accession>A0A4V1Q7A3</accession>
<reference evidence="3 4" key="1">
    <citation type="submission" date="2018-01" db="EMBL/GenBank/DDBJ databases">
        <title>Lactibacter flavus gen. nov., sp. nov., a novel bacterium of the family Propionibacteriaceae isolated from raw milk and dairy products.</title>
        <authorList>
            <person name="Wenning M."/>
            <person name="Breitenwieser F."/>
            <person name="Huptas C."/>
            <person name="von Neubeck M."/>
            <person name="Busse H.-J."/>
            <person name="Scherer S."/>
        </authorList>
    </citation>
    <scope>NUCLEOTIDE SEQUENCE [LARGE SCALE GENOMIC DNA]</scope>
    <source>
        <strain evidence="3 4">VG341</strain>
    </source>
</reference>
<dbReference type="AlphaFoldDB" id="A0A4V1Q7A3"/>
<proteinExistence type="predicted"/>
<dbReference type="Gene3D" id="1.50.10.20">
    <property type="match status" value="1"/>
</dbReference>
<sequence length="345" mass="34093">MILRRSTVVAWLATVLALLVGLAVPAQAADLGAAQRATAWMGQQSIDDPGKVADALIALAASNDPTQAPVVDRLTTTLKDKGAAYAAGAPEAAAKVAVALEAVGADPRTALGTDLIAAVKNGIASDGSFGSYPGPFASGLAAVALTRADEDVPAALGTNLLTFQGKDGGFSYQAGQPSDADSTALALQALTALGDDASIRKAVAWADQNIQPDGSYAGYNPVNSTAVMASALAATGKNVDASVIYLTSQQQADGSFLNAGTPDVLATAQAALGLSGVSYLDATWSGSPAASGTPSPAGSSTATPAAVPATPAAGWLDPSAWLGSAAALVVVVGAVVVGLRRPSRR</sequence>
<dbReference type="RefSeq" id="WP_129459108.1">
    <property type="nucleotide sequence ID" value="NZ_PPCV01000006.1"/>
</dbReference>
<keyword evidence="1" id="KW-1133">Transmembrane helix</keyword>
<keyword evidence="1" id="KW-0812">Transmembrane</keyword>
<dbReference type="InterPro" id="IPR008930">
    <property type="entry name" value="Terpenoid_cyclase/PrenylTrfase"/>
</dbReference>
<dbReference type="PANTHER" id="PTHR10559:SF18">
    <property type="entry name" value="TRANSCOBALAMIN II"/>
    <property type="match status" value="1"/>
</dbReference>
<feature type="signal peptide" evidence="2">
    <location>
        <begin position="1"/>
        <end position="28"/>
    </location>
</feature>
<comment type="caution">
    <text evidence="3">The sequence shown here is derived from an EMBL/GenBank/DDBJ whole genome shotgun (WGS) entry which is preliminary data.</text>
</comment>
<evidence type="ECO:0000256" key="2">
    <source>
        <dbReference type="SAM" id="SignalP"/>
    </source>
</evidence>
<feature type="chain" id="PRO_5020732791" description="Squalene cyclase C-terminal domain-containing protein" evidence="2">
    <location>
        <begin position="29"/>
        <end position="345"/>
    </location>
</feature>
<name>A0A4V1Q7A3_9ACTN</name>
<feature type="transmembrane region" description="Helical" evidence="1">
    <location>
        <begin position="320"/>
        <end position="339"/>
    </location>
</feature>